<gene>
    <name evidence="1" type="ORF">BCT23_02390</name>
</gene>
<name>A0A2N7LH67_9GAMM</name>
<dbReference type="AlphaFoldDB" id="A0A2N7LH67"/>
<accession>A0A2N7LH67</accession>
<evidence type="ECO:0000313" key="2">
    <source>
        <dbReference type="Proteomes" id="UP000235387"/>
    </source>
</evidence>
<organism evidence="1 2">
    <name type="scientific">Enterovibrio norvegicus</name>
    <dbReference type="NCBI Taxonomy" id="188144"/>
    <lineage>
        <taxon>Bacteria</taxon>
        <taxon>Pseudomonadati</taxon>
        <taxon>Pseudomonadota</taxon>
        <taxon>Gammaproteobacteria</taxon>
        <taxon>Vibrionales</taxon>
        <taxon>Vibrionaceae</taxon>
        <taxon>Enterovibrio</taxon>
    </lineage>
</organism>
<sequence length="78" mass="8484">MLMRSKMQAQVTLSSASYINQVDVLTDVSNIAKNNASASIGGKPFIPLFFGGETTINGAEKYTNSAFDRCCKAWDLMN</sequence>
<evidence type="ECO:0000313" key="1">
    <source>
        <dbReference type="EMBL" id="PMN94901.1"/>
    </source>
</evidence>
<protein>
    <submittedName>
        <fullName evidence="1">Uncharacterized protein</fullName>
    </submittedName>
</protein>
<dbReference type="EMBL" id="MDAL01000002">
    <property type="protein sequence ID" value="PMN94901.1"/>
    <property type="molecule type" value="Genomic_DNA"/>
</dbReference>
<reference evidence="2" key="1">
    <citation type="submission" date="2016-07" db="EMBL/GenBank/DDBJ databases">
        <title>Nontailed viruses are major unrecognized killers of bacteria in the ocean.</title>
        <authorList>
            <person name="Kauffman K."/>
            <person name="Hussain F."/>
            <person name="Yang J."/>
            <person name="Arevalo P."/>
            <person name="Brown J."/>
            <person name="Cutler M."/>
            <person name="Kelly L."/>
            <person name="Polz M.F."/>
        </authorList>
    </citation>
    <scope>NUCLEOTIDE SEQUENCE [LARGE SCALE GENOMIC DNA]</scope>
    <source>
        <strain evidence="2">10N.261.45.A10</strain>
    </source>
</reference>
<dbReference type="Proteomes" id="UP000235387">
    <property type="component" value="Unassembled WGS sequence"/>
</dbReference>
<proteinExistence type="predicted"/>
<comment type="caution">
    <text evidence="1">The sequence shown here is derived from an EMBL/GenBank/DDBJ whole genome shotgun (WGS) entry which is preliminary data.</text>
</comment>